<feature type="region of interest" description="Disordered" evidence="2">
    <location>
        <begin position="289"/>
        <end position="313"/>
    </location>
</feature>
<keyword evidence="1" id="KW-0175">Coiled coil</keyword>
<evidence type="ECO:0000313" key="4">
    <source>
        <dbReference type="Proteomes" id="UP000095038"/>
    </source>
</evidence>
<organism evidence="3 4">
    <name type="scientific">Ascoidea rubescens DSM 1968</name>
    <dbReference type="NCBI Taxonomy" id="1344418"/>
    <lineage>
        <taxon>Eukaryota</taxon>
        <taxon>Fungi</taxon>
        <taxon>Dikarya</taxon>
        <taxon>Ascomycota</taxon>
        <taxon>Saccharomycotina</taxon>
        <taxon>Saccharomycetes</taxon>
        <taxon>Ascoideaceae</taxon>
        <taxon>Ascoidea</taxon>
    </lineage>
</organism>
<dbReference type="EMBL" id="KV454491">
    <property type="protein sequence ID" value="ODV58550.1"/>
    <property type="molecule type" value="Genomic_DNA"/>
</dbReference>
<dbReference type="GeneID" id="30967644"/>
<gene>
    <name evidence="3" type="ORF">ASCRUDRAFT_77802</name>
</gene>
<feature type="compositionally biased region" description="Polar residues" evidence="2">
    <location>
        <begin position="116"/>
        <end position="125"/>
    </location>
</feature>
<feature type="compositionally biased region" description="Basic and acidic residues" evidence="2">
    <location>
        <begin position="175"/>
        <end position="196"/>
    </location>
</feature>
<name>A0A1D2VA63_9ASCO</name>
<protein>
    <submittedName>
        <fullName evidence="3">Uncharacterized protein</fullName>
    </submittedName>
</protein>
<accession>A0A1D2VA63</accession>
<keyword evidence="4" id="KW-1185">Reference proteome</keyword>
<dbReference type="RefSeq" id="XP_020044857.1">
    <property type="nucleotide sequence ID" value="XM_020194008.1"/>
</dbReference>
<reference evidence="4" key="1">
    <citation type="submission" date="2016-05" db="EMBL/GenBank/DDBJ databases">
        <title>Comparative genomics of biotechnologically important yeasts.</title>
        <authorList>
            <consortium name="DOE Joint Genome Institute"/>
            <person name="Riley R."/>
            <person name="Haridas S."/>
            <person name="Wolfe K.H."/>
            <person name="Lopes M.R."/>
            <person name="Hittinger C.T."/>
            <person name="Goker M."/>
            <person name="Salamov A."/>
            <person name="Wisecaver J."/>
            <person name="Long T.M."/>
            <person name="Aerts A.L."/>
            <person name="Barry K."/>
            <person name="Choi C."/>
            <person name="Clum A."/>
            <person name="Coughlan A.Y."/>
            <person name="Deshpande S."/>
            <person name="Douglass A.P."/>
            <person name="Hanson S.J."/>
            <person name="Klenk H.-P."/>
            <person name="Labutti K."/>
            <person name="Lapidus A."/>
            <person name="Lindquist E."/>
            <person name="Lipzen A."/>
            <person name="Meier-Kolthoff J.P."/>
            <person name="Ohm R.A."/>
            <person name="Otillar R.P."/>
            <person name="Pangilinan J."/>
            <person name="Peng Y."/>
            <person name="Rokas A."/>
            <person name="Rosa C.A."/>
            <person name="Scheuner C."/>
            <person name="Sibirny A.A."/>
            <person name="Slot J.C."/>
            <person name="Stielow J.B."/>
            <person name="Sun H."/>
            <person name="Kurtzman C.P."/>
            <person name="Blackwell M."/>
            <person name="Grigoriev I.V."/>
            <person name="Jeffries T.W."/>
        </authorList>
    </citation>
    <scope>NUCLEOTIDE SEQUENCE [LARGE SCALE GENOMIC DNA]</scope>
    <source>
        <strain evidence="4">DSM 1968</strain>
    </source>
</reference>
<proteinExistence type="predicted"/>
<dbReference type="AlphaFoldDB" id="A0A1D2VA63"/>
<feature type="region of interest" description="Disordered" evidence="2">
    <location>
        <begin position="116"/>
        <end position="139"/>
    </location>
</feature>
<evidence type="ECO:0000313" key="3">
    <source>
        <dbReference type="EMBL" id="ODV58550.1"/>
    </source>
</evidence>
<feature type="coiled-coil region" evidence="1">
    <location>
        <begin position="59"/>
        <end position="86"/>
    </location>
</feature>
<feature type="region of interest" description="Disordered" evidence="2">
    <location>
        <begin position="175"/>
        <end position="209"/>
    </location>
</feature>
<dbReference type="Proteomes" id="UP000095038">
    <property type="component" value="Unassembled WGS sequence"/>
</dbReference>
<feature type="compositionally biased region" description="Low complexity" evidence="2">
    <location>
        <begin position="289"/>
        <end position="306"/>
    </location>
</feature>
<sequence>MSFKRSNLYKDPYANSFSLTSPIVPAHNHPFSLSSSNSVTNLNALNFSSVSIDHVNGLYDTYNNNFENHLQEIESYKERIVVLENQLLYEQGKNIKLSSAINYILQNNGNIPSSLSSLTNGTDTNASHKHSSSHSNKPISELSTLCSHTEKFNHLNYLDDIDDFDHFILNKSKKETRTQNKTENKVDNISDSKISDTNHNNVNTSDSESLTSTIHLSLSTENDLDSNHTAANTNHNQEYLNSHSISTVTSSNYSPSITSSTSFTSSTTLNSNSNSFSISNFNFNFNSNSNHKNSPNSNLNPNSNSNVYANTNKHKNTKNLTIITTNDIKNKQNNFNKHLQNNKSFPTKIDNINNTNNINNLNNNNSINHHDLITYYQNSNNDIKKKYNEKISDFNDLKISNKNLIHKISDLNSSLKKIKLAYIKLVSIWENSSNILSTITNNTNTNTDNNNNNNNSKNPIANNIEINSFFNKFNSLLQDLNNLLGYNFKNNNYLSFIQNISSNSPFNNNPRIGNKKKDEDSDDVIDKILSIYKSHLNFKFSSKVFNEAESKYKRIYEDPTRSFMKINNSPQINKIDDLRLYELIAVLEIYNGFSQKIRQKDEQIIHSFSMKKYNDFGLIYLKEKEETLSERVIKSLENKNVKKTTSAINIKSLLQWPRISLSTDDNAIVDDHHIIDQNTNYSTREKSKKRLQNIDSYTLTK</sequence>
<evidence type="ECO:0000256" key="1">
    <source>
        <dbReference type="SAM" id="Coils"/>
    </source>
</evidence>
<dbReference type="InParanoid" id="A0A1D2VA63"/>
<evidence type="ECO:0000256" key="2">
    <source>
        <dbReference type="SAM" id="MobiDB-lite"/>
    </source>
</evidence>
<feature type="compositionally biased region" description="Polar residues" evidence="2">
    <location>
        <begin position="197"/>
        <end position="206"/>
    </location>
</feature>